<dbReference type="OrthoDB" id="2359033at2759"/>
<reference evidence="2 3" key="1">
    <citation type="submission" date="2018-11" db="EMBL/GenBank/DDBJ databases">
        <authorList>
            <consortium name="Pathogen Informatics"/>
        </authorList>
    </citation>
    <scope>NUCLEOTIDE SEQUENCE [LARGE SCALE GENOMIC DNA]</scope>
</reference>
<dbReference type="Proteomes" id="UP000050761">
    <property type="component" value="Unassembled WGS sequence"/>
</dbReference>
<evidence type="ECO:0000313" key="4">
    <source>
        <dbReference type="WBParaSite" id="HPBE_0001677701-mRNA-1"/>
    </source>
</evidence>
<sequence length="89" mass="9855">MSYNAREGSGDDDDEDEDVVDEDVHDDSVETDEQSADMVSMKVRDVPNRLVIAPDEPSGNQLLSISRFIATLRTEAADSIRRSAGRSWP</sequence>
<feature type="compositionally biased region" description="Acidic residues" evidence="1">
    <location>
        <begin position="10"/>
        <end position="35"/>
    </location>
</feature>
<name>A0A183G5A3_HELPZ</name>
<keyword evidence="3" id="KW-1185">Reference proteome</keyword>
<dbReference type="AlphaFoldDB" id="A0A183G5A3"/>
<dbReference type="EMBL" id="UZAH01029607">
    <property type="protein sequence ID" value="VDP06990.1"/>
    <property type="molecule type" value="Genomic_DNA"/>
</dbReference>
<organism evidence="3 4">
    <name type="scientific">Heligmosomoides polygyrus</name>
    <name type="common">Parasitic roundworm</name>
    <dbReference type="NCBI Taxonomy" id="6339"/>
    <lineage>
        <taxon>Eukaryota</taxon>
        <taxon>Metazoa</taxon>
        <taxon>Ecdysozoa</taxon>
        <taxon>Nematoda</taxon>
        <taxon>Chromadorea</taxon>
        <taxon>Rhabditida</taxon>
        <taxon>Rhabditina</taxon>
        <taxon>Rhabditomorpha</taxon>
        <taxon>Strongyloidea</taxon>
        <taxon>Heligmosomidae</taxon>
        <taxon>Heligmosomoides</taxon>
    </lineage>
</organism>
<accession>A0A183G5A3</accession>
<evidence type="ECO:0000256" key="1">
    <source>
        <dbReference type="SAM" id="MobiDB-lite"/>
    </source>
</evidence>
<feature type="region of interest" description="Disordered" evidence="1">
    <location>
        <begin position="1"/>
        <end position="38"/>
    </location>
</feature>
<evidence type="ECO:0000313" key="3">
    <source>
        <dbReference type="Proteomes" id="UP000050761"/>
    </source>
</evidence>
<proteinExistence type="predicted"/>
<reference evidence="4" key="2">
    <citation type="submission" date="2019-09" db="UniProtKB">
        <authorList>
            <consortium name="WormBaseParasite"/>
        </authorList>
    </citation>
    <scope>IDENTIFICATION</scope>
</reference>
<protein>
    <submittedName>
        <fullName evidence="4">Tail assembly chaperone</fullName>
    </submittedName>
</protein>
<evidence type="ECO:0000313" key="2">
    <source>
        <dbReference type="EMBL" id="VDP06990.1"/>
    </source>
</evidence>
<dbReference type="WBParaSite" id="HPBE_0001677701-mRNA-1">
    <property type="protein sequence ID" value="HPBE_0001677701-mRNA-1"/>
    <property type="gene ID" value="HPBE_0001677701"/>
</dbReference>
<accession>A0A3P8ARU9</accession>
<gene>
    <name evidence="2" type="ORF">HPBE_LOCUS16776</name>
</gene>